<reference evidence="2 3" key="1">
    <citation type="journal article" date="2020" name="Nature">
        <title>Six reference-quality genomes reveal evolution of bat adaptations.</title>
        <authorList>
            <person name="Jebb D."/>
            <person name="Huang Z."/>
            <person name="Pippel M."/>
            <person name="Hughes G.M."/>
            <person name="Lavrichenko K."/>
            <person name="Devanna P."/>
            <person name="Winkler S."/>
            <person name="Jermiin L.S."/>
            <person name="Skirmuntt E.C."/>
            <person name="Katzourakis A."/>
            <person name="Burkitt-Gray L."/>
            <person name="Ray D.A."/>
            <person name="Sullivan K.A.M."/>
            <person name="Roscito J.G."/>
            <person name="Kirilenko B.M."/>
            <person name="Davalos L.M."/>
            <person name="Corthals A.P."/>
            <person name="Power M.L."/>
            <person name="Jones G."/>
            <person name="Ransome R.D."/>
            <person name="Dechmann D.K.N."/>
            <person name="Locatelli A.G."/>
            <person name="Puechmaille S.J."/>
            <person name="Fedrigo O."/>
            <person name="Jarvis E.D."/>
            <person name="Hiller M."/>
            <person name="Vernes S.C."/>
            <person name="Myers E.W."/>
            <person name="Teeling E.C."/>
        </authorList>
    </citation>
    <scope>NUCLEOTIDE SEQUENCE [LARGE SCALE GENOMIC DNA]</scope>
    <source>
        <strain evidence="2">MRouAeg1</strain>
        <tissue evidence="2">Muscle</tissue>
    </source>
</reference>
<dbReference type="Proteomes" id="UP000593571">
    <property type="component" value="Unassembled WGS sequence"/>
</dbReference>
<gene>
    <name evidence="2" type="ORF">HJG63_008388</name>
</gene>
<proteinExistence type="predicted"/>
<dbReference type="EMBL" id="JACASE010000011">
    <property type="protein sequence ID" value="KAF6427920.1"/>
    <property type="molecule type" value="Genomic_DNA"/>
</dbReference>
<sequence length="213" mass="23161">MILSSQGAFQAPLSPSSTAAEPELLGAYSLYLCKAQVTNHGNTKTFFSLFLPLIPILSQSLVYLVAKNLISVDFRFSQLIQDASWPKTLGVLDSSSSLTAHTQHIRKYTPNLCPSQHFHIPRPHCNLPPGQWSPPCPHPSTSTLAPRVYSHPVASPIFENVPQPNHPPARNPPLPANSLKSQAKAFAEFPRSPPPPHLADLATFPSSHFAPGN</sequence>
<feature type="region of interest" description="Disordered" evidence="1">
    <location>
        <begin position="156"/>
        <end position="213"/>
    </location>
</feature>
<evidence type="ECO:0000313" key="3">
    <source>
        <dbReference type="Proteomes" id="UP000593571"/>
    </source>
</evidence>
<name>A0A7J8DXS7_ROUAE</name>
<feature type="compositionally biased region" description="Pro residues" evidence="1">
    <location>
        <begin position="164"/>
        <end position="175"/>
    </location>
</feature>
<protein>
    <submittedName>
        <fullName evidence="2">Uncharacterized protein</fullName>
    </submittedName>
</protein>
<accession>A0A7J8DXS7</accession>
<evidence type="ECO:0000256" key="1">
    <source>
        <dbReference type="SAM" id="MobiDB-lite"/>
    </source>
</evidence>
<keyword evidence="3" id="KW-1185">Reference proteome</keyword>
<evidence type="ECO:0000313" key="2">
    <source>
        <dbReference type="EMBL" id="KAF6427920.1"/>
    </source>
</evidence>
<dbReference type="AlphaFoldDB" id="A0A7J8DXS7"/>
<organism evidence="2 3">
    <name type="scientific">Rousettus aegyptiacus</name>
    <name type="common">Egyptian fruit bat</name>
    <name type="synonym">Pteropus aegyptiacus</name>
    <dbReference type="NCBI Taxonomy" id="9407"/>
    <lineage>
        <taxon>Eukaryota</taxon>
        <taxon>Metazoa</taxon>
        <taxon>Chordata</taxon>
        <taxon>Craniata</taxon>
        <taxon>Vertebrata</taxon>
        <taxon>Euteleostomi</taxon>
        <taxon>Mammalia</taxon>
        <taxon>Eutheria</taxon>
        <taxon>Laurasiatheria</taxon>
        <taxon>Chiroptera</taxon>
        <taxon>Yinpterochiroptera</taxon>
        <taxon>Pteropodoidea</taxon>
        <taxon>Pteropodidae</taxon>
        <taxon>Rousettinae</taxon>
        <taxon>Rousettus</taxon>
    </lineage>
</organism>
<comment type="caution">
    <text evidence="2">The sequence shown here is derived from an EMBL/GenBank/DDBJ whole genome shotgun (WGS) entry which is preliminary data.</text>
</comment>